<name>A0A2Z6QYP1_9GLOM</name>
<sequence>MAWNSKSNDITAAIKNIANTSIAHIGSNCILKKPNVGNWTSFSYAQIQKFVKRPLDMTEFHYQVAE</sequence>
<proteinExistence type="predicted"/>
<dbReference type="EMBL" id="BEXD01000740">
    <property type="protein sequence ID" value="GBB89821.1"/>
    <property type="molecule type" value="Genomic_DNA"/>
</dbReference>
<comment type="caution">
    <text evidence="1">The sequence shown here is derived from an EMBL/GenBank/DDBJ whole genome shotgun (WGS) entry which is preliminary data.</text>
</comment>
<reference evidence="1 2" key="1">
    <citation type="submission" date="2017-11" db="EMBL/GenBank/DDBJ databases">
        <title>The genome of Rhizophagus clarus HR1 reveals common genetic basis of auxotrophy among arbuscular mycorrhizal fungi.</title>
        <authorList>
            <person name="Kobayashi Y."/>
        </authorList>
    </citation>
    <scope>NUCLEOTIDE SEQUENCE [LARGE SCALE GENOMIC DNA]</scope>
    <source>
        <strain evidence="1 2">HR1</strain>
    </source>
</reference>
<accession>A0A2Z6QYP1</accession>
<dbReference type="AlphaFoldDB" id="A0A2Z6QYP1"/>
<evidence type="ECO:0000313" key="1">
    <source>
        <dbReference type="EMBL" id="GBB89821.1"/>
    </source>
</evidence>
<evidence type="ECO:0000313" key="2">
    <source>
        <dbReference type="Proteomes" id="UP000247702"/>
    </source>
</evidence>
<keyword evidence="2" id="KW-1185">Reference proteome</keyword>
<protein>
    <submittedName>
        <fullName evidence="1">Uncharacterized protein</fullName>
    </submittedName>
</protein>
<organism evidence="1 2">
    <name type="scientific">Rhizophagus clarus</name>
    <dbReference type="NCBI Taxonomy" id="94130"/>
    <lineage>
        <taxon>Eukaryota</taxon>
        <taxon>Fungi</taxon>
        <taxon>Fungi incertae sedis</taxon>
        <taxon>Mucoromycota</taxon>
        <taxon>Glomeromycotina</taxon>
        <taxon>Glomeromycetes</taxon>
        <taxon>Glomerales</taxon>
        <taxon>Glomeraceae</taxon>
        <taxon>Rhizophagus</taxon>
    </lineage>
</organism>
<gene>
    <name evidence="1" type="ORF">RclHR1_16640001</name>
</gene>
<dbReference type="Proteomes" id="UP000247702">
    <property type="component" value="Unassembled WGS sequence"/>
</dbReference>